<comment type="caution">
    <text evidence="1">The sequence shown here is derived from an EMBL/GenBank/DDBJ whole genome shotgun (WGS) entry which is preliminary data.</text>
</comment>
<reference evidence="1" key="1">
    <citation type="submission" date="2021-01" db="EMBL/GenBank/DDBJ databases">
        <title>Phytophthora aleatoria, a newly-described species from Pinus radiata is distinct from Phytophthora cactorum isolates based on comparative genomics.</title>
        <authorList>
            <person name="Mcdougal R."/>
            <person name="Panda P."/>
            <person name="Williams N."/>
            <person name="Studholme D.J."/>
        </authorList>
    </citation>
    <scope>NUCLEOTIDE SEQUENCE</scope>
    <source>
        <strain evidence="1">NZFS 4037</strain>
    </source>
</reference>
<keyword evidence="2" id="KW-1185">Reference proteome</keyword>
<dbReference type="Proteomes" id="UP000709295">
    <property type="component" value="Unassembled WGS sequence"/>
</dbReference>
<sequence>MRERVAAVFTGRVLEGRGRRWNEWVSWLYLQLLNEIDLLRKLGLKFDASMRLQLALRLLKTSIGSFNCTSVDKAGALVVEKLSPRWIQTCMEARQIHLRTKSGKTQVSPEKQVSIEREVAAHLGELEKLLKSGQLNEETI</sequence>
<evidence type="ECO:0000313" key="1">
    <source>
        <dbReference type="EMBL" id="KAG6960724.1"/>
    </source>
</evidence>
<dbReference type="AlphaFoldDB" id="A0A8J5J3F9"/>
<evidence type="ECO:0000313" key="2">
    <source>
        <dbReference type="Proteomes" id="UP000709295"/>
    </source>
</evidence>
<accession>A0A8J5J3F9</accession>
<organism evidence="1 2">
    <name type="scientific">Phytophthora aleatoria</name>
    <dbReference type="NCBI Taxonomy" id="2496075"/>
    <lineage>
        <taxon>Eukaryota</taxon>
        <taxon>Sar</taxon>
        <taxon>Stramenopiles</taxon>
        <taxon>Oomycota</taxon>
        <taxon>Peronosporomycetes</taxon>
        <taxon>Peronosporales</taxon>
        <taxon>Peronosporaceae</taxon>
        <taxon>Phytophthora</taxon>
    </lineage>
</organism>
<protein>
    <submittedName>
        <fullName evidence="1">Uncharacterized protein</fullName>
    </submittedName>
</protein>
<gene>
    <name evidence="1" type="ORF">JG688_00009460</name>
</gene>
<name>A0A8J5J3F9_9STRA</name>
<dbReference type="EMBL" id="JAENGY010000542">
    <property type="protein sequence ID" value="KAG6960724.1"/>
    <property type="molecule type" value="Genomic_DNA"/>
</dbReference>
<proteinExistence type="predicted"/>